<dbReference type="Proteomes" id="UP000320801">
    <property type="component" value="Unassembled WGS sequence"/>
</dbReference>
<comment type="caution">
    <text evidence="2">The sequence shown here is derived from an EMBL/GenBank/DDBJ whole genome shotgun (WGS) entry which is preliminary data.</text>
</comment>
<dbReference type="AlphaFoldDB" id="A0A507SY21"/>
<feature type="transmembrane region" description="Helical" evidence="1">
    <location>
        <begin position="16"/>
        <end position="37"/>
    </location>
</feature>
<dbReference type="OrthoDB" id="400548at2"/>
<dbReference type="RefSeq" id="WP_141483574.1">
    <property type="nucleotide sequence ID" value="NZ_SMDN01000001.1"/>
</dbReference>
<evidence type="ECO:0000256" key="1">
    <source>
        <dbReference type="SAM" id="Phobius"/>
    </source>
</evidence>
<reference evidence="2 3" key="1">
    <citation type="submission" date="2019-03" db="EMBL/GenBank/DDBJ databases">
        <title>Characterization of a novel Mycoplasma cynos real-time PCR assay.</title>
        <authorList>
            <person name="Tallmadge R.L."/>
            <person name="Mitchell P.K."/>
            <person name="Goodman L."/>
        </authorList>
    </citation>
    <scope>NUCLEOTIDE SEQUENCE [LARGE SCALE GENOMIC DNA]</scope>
    <source>
        <strain evidence="2 3">1642</strain>
    </source>
</reference>
<dbReference type="EMBL" id="SMDN01000001">
    <property type="protein sequence ID" value="TQC54162.1"/>
    <property type="molecule type" value="Genomic_DNA"/>
</dbReference>
<proteinExistence type="predicted"/>
<keyword evidence="1" id="KW-0812">Transmembrane</keyword>
<feature type="transmembrane region" description="Helical" evidence="1">
    <location>
        <begin position="57"/>
        <end position="83"/>
    </location>
</feature>
<keyword evidence="1" id="KW-0472">Membrane</keyword>
<keyword evidence="1" id="KW-1133">Transmembrane helix</keyword>
<protein>
    <submittedName>
        <fullName evidence="2">Uncharacterized protein</fullName>
    </submittedName>
</protein>
<accession>A0A507SY21</accession>
<gene>
    <name evidence="2" type="ORF">E1I18_00080</name>
</gene>
<evidence type="ECO:0000313" key="2">
    <source>
        <dbReference type="EMBL" id="TQC54162.1"/>
    </source>
</evidence>
<organism evidence="2 3">
    <name type="scientific">Mycoplasmopsis mucosicanis</name>
    <dbReference type="NCBI Taxonomy" id="458208"/>
    <lineage>
        <taxon>Bacteria</taxon>
        <taxon>Bacillati</taxon>
        <taxon>Mycoplasmatota</taxon>
        <taxon>Mycoplasmoidales</taxon>
        <taxon>Metamycoplasmataceae</taxon>
        <taxon>Mycoplasmopsis</taxon>
    </lineage>
</organism>
<evidence type="ECO:0000313" key="3">
    <source>
        <dbReference type="Proteomes" id="UP000320801"/>
    </source>
</evidence>
<keyword evidence="3" id="KW-1185">Reference proteome</keyword>
<name>A0A507SY21_9BACT</name>
<sequence length="133" mass="15323">MQQNNYVKYKKHAKNYFWVSIVSTLATLLIAVCWARGIEPFAFSTTHQTNSKIWFTIYLVFILLLSLIVIYGISVISIINIFAIKLEKLKTFQDESDEAKKAQLSAKKTAILLDVISLNKHLSYEIYQTSLQE</sequence>